<keyword evidence="2" id="KW-1003">Cell membrane</keyword>
<evidence type="ECO:0000256" key="6">
    <source>
        <dbReference type="SAM" id="Phobius"/>
    </source>
</evidence>
<dbReference type="GO" id="GO:0005886">
    <property type="term" value="C:plasma membrane"/>
    <property type="evidence" value="ECO:0007669"/>
    <property type="project" value="UniProtKB-SubCell"/>
</dbReference>
<dbReference type="EMBL" id="FWFS01000007">
    <property type="protein sequence ID" value="SLN47979.1"/>
    <property type="molecule type" value="Genomic_DNA"/>
</dbReference>
<evidence type="ECO:0000313" key="9">
    <source>
        <dbReference type="Proteomes" id="UP000193862"/>
    </source>
</evidence>
<dbReference type="PANTHER" id="PTHR30287:SF1">
    <property type="entry name" value="INNER MEMBRANE PROTEIN"/>
    <property type="match status" value="1"/>
</dbReference>
<dbReference type="Pfam" id="PF02687">
    <property type="entry name" value="FtsX"/>
    <property type="match status" value="2"/>
</dbReference>
<organism evidence="8 9">
    <name type="scientific">Aquimixticola soesokkakensis</name>
    <dbReference type="NCBI Taxonomy" id="1519096"/>
    <lineage>
        <taxon>Bacteria</taxon>
        <taxon>Pseudomonadati</taxon>
        <taxon>Pseudomonadota</taxon>
        <taxon>Alphaproteobacteria</taxon>
        <taxon>Rhodobacterales</taxon>
        <taxon>Paracoccaceae</taxon>
        <taxon>Aquimixticola</taxon>
    </lineage>
</organism>
<dbReference type="AlphaFoldDB" id="A0A1Y5SYG5"/>
<evidence type="ECO:0000256" key="4">
    <source>
        <dbReference type="ARBA" id="ARBA00022989"/>
    </source>
</evidence>
<dbReference type="RefSeq" id="WP_085836695.1">
    <property type="nucleotide sequence ID" value="NZ_FWFS01000007.1"/>
</dbReference>
<gene>
    <name evidence="8" type="ORF">AQS8620_01993</name>
</gene>
<feature type="transmembrane region" description="Helical" evidence="6">
    <location>
        <begin position="368"/>
        <end position="390"/>
    </location>
</feature>
<keyword evidence="9" id="KW-1185">Reference proteome</keyword>
<feature type="transmembrane region" description="Helical" evidence="6">
    <location>
        <begin position="821"/>
        <end position="843"/>
    </location>
</feature>
<evidence type="ECO:0000313" key="8">
    <source>
        <dbReference type="EMBL" id="SLN47979.1"/>
    </source>
</evidence>
<dbReference type="OrthoDB" id="9775544at2"/>
<dbReference type="Proteomes" id="UP000193862">
    <property type="component" value="Unassembled WGS sequence"/>
</dbReference>
<reference evidence="8 9" key="1">
    <citation type="submission" date="2017-03" db="EMBL/GenBank/DDBJ databases">
        <authorList>
            <person name="Afonso C.L."/>
            <person name="Miller P.J."/>
            <person name="Scott M.A."/>
            <person name="Spackman E."/>
            <person name="Goraichik I."/>
            <person name="Dimitrov K.M."/>
            <person name="Suarez D.L."/>
            <person name="Swayne D.E."/>
        </authorList>
    </citation>
    <scope>NUCLEOTIDE SEQUENCE [LARGE SCALE GENOMIC DNA]</scope>
    <source>
        <strain evidence="8 9">CECT 8620</strain>
    </source>
</reference>
<dbReference type="PANTHER" id="PTHR30287">
    <property type="entry name" value="MEMBRANE COMPONENT OF PREDICTED ABC SUPERFAMILY METABOLITE UPTAKE TRANSPORTER"/>
    <property type="match status" value="1"/>
</dbReference>
<comment type="subcellular location">
    <subcellularLocation>
        <location evidence="1">Cell membrane</location>
        <topology evidence="1">Multi-pass membrane protein</topology>
    </subcellularLocation>
</comment>
<feature type="transmembrane region" description="Helical" evidence="6">
    <location>
        <begin position="419"/>
        <end position="437"/>
    </location>
</feature>
<evidence type="ECO:0000259" key="7">
    <source>
        <dbReference type="Pfam" id="PF02687"/>
    </source>
</evidence>
<feature type="transmembrane region" description="Helical" evidence="6">
    <location>
        <begin position="278"/>
        <end position="302"/>
    </location>
</feature>
<proteinExistence type="predicted"/>
<evidence type="ECO:0000256" key="2">
    <source>
        <dbReference type="ARBA" id="ARBA00022475"/>
    </source>
</evidence>
<feature type="domain" description="ABC3 transporter permease C-terminal" evidence="7">
    <location>
        <begin position="282"/>
        <end position="394"/>
    </location>
</feature>
<keyword evidence="3 6" id="KW-0812">Transmembrane</keyword>
<dbReference type="InterPro" id="IPR003838">
    <property type="entry name" value="ABC3_permease_C"/>
</dbReference>
<feature type="transmembrane region" description="Helical" evidence="6">
    <location>
        <begin position="443"/>
        <end position="469"/>
    </location>
</feature>
<feature type="transmembrane region" description="Helical" evidence="6">
    <location>
        <begin position="21"/>
        <end position="41"/>
    </location>
</feature>
<dbReference type="InterPro" id="IPR038766">
    <property type="entry name" value="Membrane_comp_ABC_pdt"/>
</dbReference>
<feature type="domain" description="ABC3 transporter permease C-terminal" evidence="7">
    <location>
        <begin position="741"/>
        <end position="848"/>
    </location>
</feature>
<name>A0A1Y5SYG5_9RHOB</name>
<feature type="transmembrane region" description="Helical" evidence="6">
    <location>
        <begin position="782"/>
        <end position="809"/>
    </location>
</feature>
<evidence type="ECO:0000256" key="3">
    <source>
        <dbReference type="ARBA" id="ARBA00022692"/>
    </source>
</evidence>
<accession>A0A1Y5SYG5</accession>
<protein>
    <submittedName>
        <fullName evidence="8">FtsX-like permease family protein</fullName>
    </submittedName>
</protein>
<keyword evidence="5 6" id="KW-0472">Membrane</keyword>
<evidence type="ECO:0000256" key="5">
    <source>
        <dbReference type="ARBA" id="ARBA00023136"/>
    </source>
</evidence>
<keyword evidence="4 6" id="KW-1133">Transmembrane helix</keyword>
<feature type="transmembrane region" description="Helical" evidence="6">
    <location>
        <begin position="323"/>
        <end position="348"/>
    </location>
</feature>
<sequence>MSLRLAARYAGRELRGGLRNFRIFLACLALGVMAIAAVGSLRSGIEAGLAQQGARLLGGDAEMEFTYRFAAPGERAWMEENTTALSETADFRSMAAANLPADRTATAGASTAGAGSGPARSLTQIKAVDAAYPLIGAVELDPPMPLAQAFAGKDGLAGAVMAPELMERLGVVAGDPVTLGGAPFVVMAALVNEPDNLVGGIALGPRTLALTRDLQAAGLLGAGTLFESQYRLLLPEGADLDAVEARATEALGGAGFRWRDARRGAPGVERFVNRLADFLVLVGLAGLAVGGVGVSAAVRAYLDRKTGVIATLRTLGASQSFVFQVYFLQIFVLALAGIAVGAILGALIPLAVMPVIAARSPVPILTGIYPVALAQAAAYGVLSAGLFTLWPLAQAEHIRPAALFRSALAGPTGWPRARYLCVLAGLVAALVAMAVVFTGSTRLAVWFCAGVVVSFGVLLGLSAAIRFFARRLSQVGFVRKRFALRAALASIAASPAETRSVVLSLGLGLTVLCAIGQVDSNIRGAITRDLPDKAPSFFVVDIQSDQIAAFRSAISGTAGVDRLETAPMLRGIITQINGQDAAEVAPDSWVVRGDRGITYSDLPPDNSEVTAGAWWPEDYSGPPQISFGQEQAEEIGLALGDTLTVNVLGRDIRGEVTSFRAVDFSGAGMGFVLSMNSAALSGAPHTFIATIYASTTAEGDISRLLGRDMPNVTVIGVRDAIAQVADIVRSLAAASLAGAGATLVTGALVLIGAATAGEGRRRYDAAIFKALGASRRVIFTSFALRSALLGAAAALVSVGLGMAGAWGVMRFVMEADFVPDLVIAGLIGGIGVGLSVLASLRVISVALRSAPARVLRADD</sequence>
<evidence type="ECO:0000256" key="1">
    <source>
        <dbReference type="ARBA" id="ARBA00004651"/>
    </source>
</evidence>